<comment type="similarity">
    <text evidence="4">Belongs to the helicase family. DinG subfamily.</text>
</comment>
<dbReference type="InterPro" id="IPR000297">
    <property type="entry name" value="PPIase_PpiC"/>
</dbReference>
<dbReference type="EMBL" id="JACEIB010000005">
    <property type="protein sequence ID" value="MBA2934038.1"/>
    <property type="molecule type" value="Genomic_DNA"/>
</dbReference>
<keyword evidence="5" id="KW-0413">Isomerase</keyword>
<dbReference type="PROSITE" id="PS51193">
    <property type="entry name" value="HELICASE_ATP_BIND_2"/>
    <property type="match status" value="1"/>
</dbReference>
<dbReference type="SUPFAM" id="SSF52540">
    <property type="entry name" value="P-loop containing nucleoside triphosphate hydrolases"/>
    <property type="match status" value="2"/>
</dbReference>
<sequence>MTFPLPPLALHATHGGIWLAERDRGVRGLARGEAIALAAERPLVMLNAPLVGQRLGYAEISGLDLLELFAFVAPARFAVPTPAGMARALGFDPPESDAAATTTLLDIADVILGTVEQDWPEKHGAWDVAQALGRLRWPWAQALIQRMKEPERPERGLFAKLPEWEEVAPRPQPRTVTISDGDAVERLGQLTGAGSETREGQKLYAAAATHAFAPRAGEGRPRVMLAEAGTGIGKTLGYLAPTSLWSERAEGTVWISTYTRALQRQLDRETERVFPDPAERRRRVAVRKGRENYLCLLNLEDALYGGFQGRAAVLAQLIARWAAYTRDGDMVGGDLPGWLTTLFRRAGSTALTDRRGECVYAGCPHYRRCFIERSIRRAEEADIVIANHALVMLLAERRRDEQGGRALGRIVFDEGHHLHDAADTTFSAGLTGQEAIELRRWIVGPERASRGRRRGLAARLADVVSYDGAGAVALEGVIAGSQALVATDWLARIAEGMPLGPIEKLLSAVRDIVLARATAADAGYGIETEAAALDGPIVEAAGEASAALEHLMRPMVALGGRLLAVLEEGPDWLDGPARARIEGAMAGLQLRARMISAWQALLGRIGGAPDPDFVDWLAVDRVEGREFDIGIRRHWLDPGRPLASVVLAPAQGVLVTSATLTGPGGDWARAEARTGTRHLDTVVERFVAKSPFDYAAQAEVLIVTDVKRGDLAGLAHAYARLVEASRGGTLGLFTAIARLKAVYARIADRLAREGLPLYAQHVDPIDTGTLIDIFRDDPHASLLGTDALRDGIDVPGHSLRLVVMEQVPWPRPTVLHAARRAVGGGSAYDDEVVRARLAQAFGRLIRRGDDRGRFVLLSSATPSRLLDAFPPGVPIRRVTLDEAVRSVASGLPNPGHIGHHAPESAGSGDVA</sequence>
<evidence type="ECO:0000256" key="4">
    <source>
        <dbReference type="ARBA" id="ARBA00038058"/>
    </source>
</evidence>
<evidence type="ECO:0000256" key="1">
    <source>
        <dbReference type="ARBA" id="ARBA00022741"/>
    </source>
</evidence>
<organism evidence="9 10">
    <name type="scientific">Sphingomonas chungangi</name>
    <dbReference type="NCBI Taxonomy" id="2683589"/>
    <lineage>
        <taxon>Bacteria</taxon>
        <taxon>Pseudomonadati</taxon>
        <taxon>Pseudomonadota</taxon>
        <taxon>Alphaproteobacteria</taxon>
        <taxon>Sphingomonadales</taxon>
        <taxon>Sphingomonadaceae</taxon>
        <taxon>Sphingomonas</taxon>
    </lineage>
</organism>
<feature type="domain" description="Helicase ATP-binding" evidence="8">
    <location>
        <begin position="187"/>
        <end position="463"/>
    </location>
</feature>
<evidence type="ECO:0000256" key="3">
    <source>
        <dbReference type="ARBA" id="ARBA00022840"/>
    </source>
</evidence>
<evidence type="ECO:0000313" key="9">
    <source>
        <dbReference type="EMBL" id="MBA2934038.1"/>
    </source>
</evidence>
<comment type="caution">
    <text evidence="9">The sequence shown here is derived from an EMBL/GenBank/DDBJ whole genome shotgun (WGS) entry which is preliminary data.</text>
</comment>
<dbReference type="Proteomes" id="UP000570166">
    <property type="component" value="Unassembled WGS sequence"/>
</dbReference>
<name>A0A838L943_9SPHN</name>
<gene>
    <name evidence="9" type="ORF">HZF05_07985</name>
</gene>
<dbReference type="GO" id="GO:0003678">
    <property type="term" value="F:DNA helicase activity"/>
    <property type="evidence" value="ECO:0007669"/>
    <property type="project" value="TreeGrafter"/>
</dbReference>
<dbReference type="PROSITE" id="PS50198">
    <property type="entry name" value="PPIC_PPIASE_2"/>
    <property type="match status" value="1"/>
</dbReference>
<keyword evidence="10" id="KW-1185">Reference proteome</keyword>
<evidence type="ECO:0000256" key="5">
    <source>
        <dbReference type="PROSITE-ProRule" id="PRU00278"/>
    </source>
</evidence>
<dbReference type="PANTHER" id="PTHR11472">
    <property type="entry name" value="DNA REPAIR DEAD HELICASE RAD3/XP-D SUBFAMILY MEMBER"/>
    <property type="match status" value="1"/>
</dbReference>
<protein>
    <submittedName>
        <fullName evidence="9">ATP-dependent DNA helicase</fullName>
    </submittedName>
</protein>
<dbReference type="InterPro" id="IPR014013">
    <property type="entry name" value="Helic_SF1/SF2_ATP-bd_DinG/Rad3"/>
</dbReference>
<dbReference type="SMART" id="SM00491">
    <property type="entry name" value="HELICc2"/>
    <property type="match status" value="1"/>
</dbReference>
<dbReference type="RefSeq" id="WP_160366262.1">
    <property type="nucleotide sequence ID" value="NZ_JACEIB010000005.1"/>
</dbReference>
<dbReference type="GO" id="GO:0016818">
    <property type="term" value="F:hydrolase activity, acting on acid anhydrides, in phosphorus-containing anhydrides"/>
    <property type="evidence" value="ECO:0007669"/>
    <property type="project" value="InterPro"/>
</dbReference>
<feature type="domain" description="PpiC" evidence="7">
    <location>
        <begin position="671"/>
        <end position="778"/>
    </location>
</feature>
<feature type="region of interest" description="Disordered" evidence="6">
    <location>
        <begin position="889"/>
        <end position="911"/>
    </location>
</feature>
<keyword evidence="5" id="KW-0697">Rotamase</keyword>
<dbReference type="GO" id="GO:0003755">
    <property type="term" value="F:peptidyl-prolyl cis-trans isomerase activity"/>
    <property type="evidence" value="ECO:0007669"/>
    <property type="project" value="UniProtKB-KW"/>
</dbReference>
<dbReference type="PANTHER" id="PTHR11472:SF34">
    <property type="entry name" value="REGULATOR OF TELOMERE ELONGATION HELICASE 1"/>
    <property type="match status" value="1"/>
</dbReference>
<dbReference type="GO" id="GO:0005524">
    <property type="term" value="F:ATP binding"/>
    <property type="evidence" value="ECO:0007669"/>
    <property type="project" value="UniProtKB-KW"/>
</dbReference>
<dbReference type="Pfam" id="PF13307">
    <property type="entry name" value="Helicase_C_2"/>
    <property type="match status" value="1"/>
</dbReference>
<dbReference type="GO" id="GO:0003676">
    <property type="term" value="F:nucleic acid binding"/>
    <property type="evidence" value="ECO:0007669"/>
    <property type="project" value="InterPro"/>
</dbReference>
<dbReference type="AlphaFoldDB" id="A0A838L943"/>
<dbReference type="InterPro" id="IPR045028">
    <property type="entry name" value="DinG/Rad3-like"/>
</dbReference>
<dbReference type="InterPro" id="IPR006555">
    <property type="entry name" value="ATP-dep_Helicase_C"/>
</dbReference>
<dbReference type="InterPro" id="IPR027417">
    <property type="entry name" value="P-loop_NTPase"/>
</dbReference>
<keyword evidence="9" id="KW-0347">Helicase</keyword>
<reference evidence="9 10" key="1">
    <citation type="submission" date="2020-07" db="EMBL/GenBank/DDBJ databases">
        <authorList>
            <person name="Sun Q."/>
        </authorList>
    </citation>
    <scope>NUCLEOTIDE SEQUENCE [LARGE SCALE GENOMIC DNA]</scope>
    <source>
        <strain evidence="9 10">CGMCC 1.13654</strain>
    </source>
</reference>
<keyword evidence="1" id="KW-0547">Nucleotide-binding</keyword>
<evidence type="ECO:0000259" key="7">
    <source>
        <dbReference type="PROSITE" id="PS50198"/>
    </source>
</evidence>
<evidence type="ECO:0000259" key="8">
    <source>
        <dbReference type="PROSITE" id="PS51193"/>
    </source>
</evidence>
<dbReference type="Gene3D" id="3.40.50.300">
    <property type="entry name" value="P-loop containing nucleotide triphosphate hydrolases"/>
    <property type="match status" value="2"/>
</dbReference>
<proteinExistence type="inferred from homology"/>
<evidence type="ECO:0000256" key="2">
    <source>
        <dbReference type="ARBA" id="ARBA00022801"/>
    </source>
</evidence>
<evidence type="ECO:0000256" key="6">
    <source>
        <dbReference type="SAM" id="MobiDB-lite"/>
    </source>
</evidence>
<accession>A0A838L943</accession>
<dbReference type="GO" id="GO:0006139">
    <property type="term" value="P:nucleobase-containing compound metabolic process"/>
    <property type="evidence" value="ECO:0007669"/>
    <property type="project" value="InterPro"/>
</dbReference>
<keyword evidence="2" id="KW-0378">Hydrolase</keyword>
<keyword evidence="3" id="KW-0067">ATP-binding</keyword>
<evidence type="ECO:0000313" key="10">
    <source>
        <dbReference type="Proteomes" id="UP000570166"/>
    </source>
</evidence>